<comment type="function">
    <text evidence="9">Required for the formation of a threonylcarbamoyl group on adenosine at position 37 (t(6)A37) in tRNAs that read codons beginning with adenine. Catalyzes the conversion of L-threonine, HCO(3)(-)/CO(2) and ATP to give threonylcarbamoyl-AMP (TC-AMP) as the acyladenylate intermediate, with the release of diphosphate.</text>
</comment>
<dbReference type="GO" id="GO:0002949">
    <property type="term" value="P:tRNA threonylcarbamoyladenosine modification"/>
    <property type="evidence" value="ECO:0007669"/>
    <property type="project" value="UniProtKB-UniRule"/>
</dbReference>
<dbReference type="InterPro" id="IPR006070">
    <property type="entry name" value="Sua5-like_dom"/>
</dbReference>
<dbReference type="GO" id="GO:0003725">
    <property type="term" value="F:double-stranded RNA binding"/>
    <property type="evidence" value="ECO:0007669"/>
    <property type="project" value="InterPro"/>
</dbReference>
<feature type="domain" description="YrdC-like" evidence="10">
    <location>
        <begin position="1"/>
        <end position="185"/>
    </location>
</feature>
<evidence type="ECO:0000259" key="10">
    <source>
        <dbReference type="PROSITE" id="PS51163"/>
    </source>
</evidence>
<name>A0A1T0AQC3_9PAST</name>
<comment type="catalytic activity">
    <reaction evidence="8 9">
        <text>L-threonine + hydrogencarbonate + ATP = L-threonylcarbamoyladenylate + diphosphate + H2O</text>
        <dbReference type="Rhea" id="RHEA:36407"/>
        <dbReference type="ChEBI" id="CHEBI:15377"/>
        <dbReference type="ChEBI" id="CHEBI:17544"/>
        <dbReference type="ChEBI" id="CHEBI:30616"/>
        <dbReference type="ChEBI" id="CHEBI:33019"/>
        <dbReference type="ChEBI" id="CHEBI:57926"/>
        <dbReference type="ChEBI" id="CHEBI:73682"/>
        <dbReference type="EC" id="2.7.7.87"/>
    </reaction>
</comment>
<evidence type="ECO:0000256" key="2">
    <source>
        <dbReference type="ARBA" id="ARBA00022490"/>
    </source>
</evidence>
<comment type="caution">
    <text evidence="11">The sequence shown here is derived from an EMBL/GenBank/DDBJ whole genome shotgun (WGS) entry which is preliminary data.</text>
</comment>
<dbReference type="EC" id="2.7.7.87" evidence="9"/>
<dbReference type="FunFam" id="3.90.870.10:FF:000004">
    <property type="entry name" value="Threonylcarbamoyl-AMP synthase"/>
    <property type="match status" value="1"/>
</dbReference>
<gene>
    <name evidence="9" type="primary">tsaC</name>
    <name evidence="11" type="ORF">B0187_09415</name>
</gene>
<dbReference type="GO" id="GO:0061710">
    <property type="term" value="F:L-threonylcarbamoyladenylate synthase"/>
    <property type="evidence" value="ECO:0007669"/>
    <property type="project" value="UniProtKB-EC"/>
</dbReference>
<evidence type="ECO:0000313" key="12">
    <source>
        <dbReference type="Proteomes" id="UP000190867"/>
    </source>
</evidence>
<dbReference type="PANTHER" id="PTHR17490">
    <property type="entry name" value="SUA5"/>
    <property type="match status" value="1"/>
</dbReference>
<proteinExistence type="inferred from homology"/>
<evidence type="ECO:0000256" key="4">
    <source>
        <dbReference type="ARBA" id="ARBA00022694"/>
    </source>
</evidence>
<dbReference type="InterPro" id="IPR050156">
    <property type="entry name" value="TC-AMP_synthase_SUA5"/>
</dbReference>
<dbReference type="SUPFAM" id="SSF55821">
    <property type="entry name" value="YrdC/RibB"/>
    <property type="match status" value="1"/>
</dbReference>
<dbReference type="AlphaFoldDB" id="A0A1T0AQC3"/>
<dbReference type="GO" id="GO:0006450">
    <property type="term" value="P:regulation of translational fidelity"/>
    <property type="evidence" value="ECO:0007669"/>
    <property type="project" value="TreeGrafter"/>
</dbReference>
<comment type="similarity">
    <text evidence="9">Belongs to the SUA5 family. TsaC subfamily.</text>
</comment>
<evidence type="ECO:0000256" key="6">
    <source>
        <dbReference type="ARBA" id="ARBA00022741"/>
    </source>
</evidence>
<dbReference type="InterPro" id="IPR017945">
    <property type="entry name" value="DHBP_synth_RibB-like_a/b_dom"/>
</dbReference>
<dbReference type="GO" id="GO:0005524">
    <property type="term" value="F:ATP binding"/>
    <property type="evidence" value="ECO:0007669"/>
    <property type="project" value="UniProtKB-UniRule"/>
</dbReference>
<dbReference type="Proteomes" id="UP000190867">
    <property type="component" value="Unassembled WGS sequence"/>
</dbReference>
<reference evidence="11 12" key="1">
    <citation type="submission" date="2017-02" db="EMBL/GenBank/DDBJ databases">
        <title>Draft genome sequence of Haemophilus paracuniculus CCUG 43573 type strain.</title>
        <authorList>
            <person name="Engstrom-Jakobsson H."/>
            <person name="Salva-Serra F."/>
            <person name="Thorell K."/>
            <person name="Gonzales-Siles L."/>
            <person name="Karlsson R."/>
            <person name="Boulund F."/>
            <person name="Engstrand L."/>
            <person name="Kristiansson E."/>
            <person name="Moore E."/>
        </authorList>
    </citation>
    <scope>NUCLEOTIDE SEQUENCE [LARGE SCALE GENOMIC DNA]</scope>
    <source>
        <strain evidence="11 12">CCUG 43573</strain>
    </source>
</reference>
<keyword evidence="3 9" id="KW-0808">Transferase</keyword>
<dbReference type="HAMAP" id="MF_01852">
    <property type="entry name" value="TsaC"/>
    <property type="match status" value="1"/>
</dbReference>
<dbReference type="OrthoDB" id="9814580at2"/>
<evidence type="ECO:0000256" key="5">
    <source>
        <dbReference type="ARBA" id="ARBA00022695"/>
    </source>
</evidence>
<evidence type="ECO:0000256" key="8">
    <source>
        <dbReference type="ARBA" id="ARBA00048366"/>
    </source>
</evidence>
<keyword evidence="5 9" id="KW-0548">Nucleotidyltransferase</keyword>
<keyword evidence="6 9" id="KW-0547">Nucleotide-binding</keyword>
<dbReference type="Pfam" id="PF01300">
    <property type="entry name" value="Sua5_yciO_yrdC"/>
    <property type="match status" value="1"/>
</dbReference>
<dbReference type="GO" id="GO:0005737">
    <property type="term" value="C:cytoplasm"/>
    <property type="evidence" value="ECO:0007669"/>
    <property type="project" value="UniProtKB-SubCell"/>
</dbReference>
<keyword evidence="7 9" id="KW-0067">ATP-binding</keyword>
<dbReference type="RefSeq" id="WP_078237644.1">
    <property type="nucleotide sequence ID" value="NZ_MUYA01000018.1"/>
</dbReference>
<dbReference type="InterPro" id="IPR023535">
    <property type="entry name" value="TC-AMP_synthase"/>
</dbReference>
<evidence type="ECO:0000313" key="11">
    <source>
        <dbReference type="EMBL" id="OOR98197.1"/>
    </source>
</evidence>
<dbReference type="STRING" id="734.B0187_09415"/>
<dbReference type="EMBL" id="MUYA01000018">
    <property type="protein sequence ID" value="OOR98197.1"/>
    <property type="molecule type" value="Genomic_DNA"/>
</dbReference>
<accession>A0A1T0AQC3</accession>
<keyword evidence="12" id="KW-1185">Reference proteome</keyword>
<evidence type="ECO:0000256" key="1">
    <source>
        <dbReference type="ARBA" id="ARBA00004496"/>
    </source>
</evidence>
<dbReference type="Gene3D" id="3.90.870.10">
    <property type="entry name" value="DHBP synthase"/>
    <property type="match status" value="1"/>
</dbReference>
<evidence type="ECO:0000256" key="7">
    <source>
        <dbReference type="ARBA" id="ARBA00022840"/>
    </source>
</evidence>
<organism evidence="11 12">
    <name type="scientific">Haemophilus paracuniculus</name>
    <dbReference type="NCBI Taxonomy" id="734"/>
    <lineage>
        <taxon>Bacteria</taxon>
        <taxon>Pseudomonadati</taxon>
        <taxon>Pseudomonadota</taxon>
        <taxon>Gammaproteobacteria</taxon>
        <taxon>Pasteurellales</taxon>
        <taxon>Pasteurellaceae</taxon>
        <taxon>Haemophilus</taxon>
    </lineage>
</organism>
<dbReference type="PROSITE" id="PS51163">
    <property type="entry name" value="YRDC"/>
    <property type="match status" value="1"/>
</dbReference>
<evidence type="ECO:0000256" key="9">
    <source>
        <dbReference type="HAMAP-Rule" id="MF_01852"/>
    </source>
</evidence>
<evidence type="ECO:0000256" key="3">
    <source>
        <dbReference type="ARBA" id="ARBA00022679"/>
    </source>
</evidence>
<comment type="subcellular location">
    <subcellularLocation>
        <location evidence="1 9">Cytoplasm</location>
    </subcellularLocation>
</comment>
<keyword evidence="4 9" id="KW-0819">tRNA processing</keyword>
<dbReference type="PANTHER" id="PTHR17490:SF18">
    <property type="entry name" value="THREONYLCARBAMOYL-AMP SYNTHASE"/>
    <property type="match status" value="1"/>
</dbReference>
<sequence>MNNFALIVEKLKQNQVVAYPTEAVFGLGCNPNSEQAVRSLLNLKNRPEYKGLILIAHRPELLLPYLDQTQLSEQEWQRFLQVSEQQAITWIMPANPNVPRYLRGQFESIAVRLCTLPAVAQLCEAVGFPLTSTSANLTGQPPCRIASEVIAQFGENFPVLDQPTGGRTNPSEIRDIFSQQILRQG</sequence>
<protein>
    <recommendedName>
        <fullName evidence="9">Threonylcarbamoyl-AMP synthase</fullName>
        <shortName evidence="9">TC-AMP synthase</shortName>
        <ecNumber evidence="9">2.7.7.87</ecNumber>
    </recommendedName>
    <alternativeName>
        <fullName evidence="9">L-threonylcarbamoyladenylate synthase</fullName>
    </alternativeName>
    <alternativeName>
        <fullName evidence="9">t(6)A37 threonylcarbamoyladenosine biosynthesis protein TsaC</fullName>
    </alternativeName>
    <alternativeName>
        <fullName evidence="9">tRNA threonylcarbamoyladenosine biosynthesis protein TsaC</fullName>
    </alternativeName>
</protein>
<keyword evidence="2 9" id="KW-0963">Cytoplasm</keyword>
<dbReference type="GO" id="GO:0000049">
    <property type="term" value="F:tRNA binding"/>
    <property type="evidence" value="ECO:0007669"/>
    <property type="project" value="TreeGrafter"/>
</dbReference>